<dbReference type="PANTHER" id="PTHR10218">
    <property type="entry name" value="GTP-BINDING PROTEIN ALPHA SUBUNIT"/>
    <property type="match status" value="1"/>
</dbReference>
<keyword evidence="2 5" id="KW-0547">Nucleotide-binding</keyword>
<accession>A0A1Y2C398</accession>
<dbReference type="SUPFAM" id="SSF47895">
    <property type="entry name" value="Transducin (alpha subunit), insertion domain"/>
    <property type="match status" value="1"/>
</dbReference>
<dbReference type="GO" id="GO:0005525">
    <property type="term" value="F:GTP binding"/>
    <property type="evidence" value="ECO:0007669"/>
    <property type="project" value="UniProtKB-KW"/>
</dbReference>
<dbReference type="Proteomes" id="UP000193642">
    <property type="component" value="Unassembled WGS sequence"/>
</dbReference>
<feature type="binding site" evidence="6">
    <location>
        <position position="239"/>
    </location>
    <ligand>
        <name>Mg(2+)</name>
        <dbReference type="ChEBI" id="CHEBI:18420"/>
    </ligand>
</feature>
<evidence type="ECO:0000313" key="7">
    <source>
        <dbReference type="EMBL" id="ORY41512.1"/>
    </source>
</evidence>
<dbReference type="Gene3D" id="3.40.50.300">
    <property type="entry name" value="P-loop containing nucleotide triphosphate hydrolases"/>
    <property type="match status" value="2"/>
</dbReference>
<feature type="binding site" evidence="6">
    <location>
        <position position="48"/>
    </location>
    <ligand>
        <name>Mg(2+)</name>
        <dbReference type="ChEBI" id="CHEBI:18420"/>
    </ligand>
</feature>
<dbReference type="GO" id="GO:0046872">
    <property type="term" value="F:metal ion binding"/>
    <property type="evidence" value="ECO:0007669"/>
    <property type="project" value="UniProtKB-KW"/>
</dbReference>
<dbReference type="GO" id="GO:0001664">
    <property type="term" value="F:G protein-coupled receptor binding"/>
    <property type="evidence" value="ECO:0007669"/>
    <property type="project" value="TreeGrafter"/>
</dbReference>
<reference evidence="7 8" key="1">
    <citation type="submission" date="2016-07" db="EMBL/GenBank/DDBJ databases">
        <title>Pervasive Adenine N6-methylation of Active Genes in Fungi.</title>
        <authorList>
            <consortium name="DOE Joint Genome Institute"/>
            <person name="Mondo S.J."/>
            <person name="Dannebaum R.O."/>
            <person name="Kuo R.C."/>
            <person name="Labutti K."/>
            <person name="Haridas S."/>
            <person name="Kuo A."/>
            <person name="Salamov A."/>
            <person name="Ahrendt S.R."/>
            <person name="Lipzen A."/>
            <person name="Sullivan W."/>
            <person name="Andreopoulos W.B."/>
            <person name="Clum A."/>
            <person name="Lindquist E."/>
            <person name="Daum C."/>
            <person name="Ramamoorthy G.K."/>
            <person name="Gryganskyi A."/>
            <person name="Culley D."/>
            <person name="Magnuson J.K."/>
            <person name="James T.Y."/>
            <person name="O'Malley M.A."/>
            <person name="Stajich J.E."/>
            <person name="Spatafora J.W."/>
            <person name="Visel A."/>
            <person name="Grigoriev I.V."/>
        </authorList>
    </citation>
    <scope>NUCLEOTIDE SEQUENCE [LARGE SCALE GENOMIC DNA]</scope>
    <source>
        <strain evidence="7 8">JEL800</strain>
    </source>
</reference>
<dbReference type="InterPro" id="IPR011025">
    <property type="entry name" value="GproteinA_insert"/>
</dbReference>
<evidence type="ECO:0000256" key="3">
    <source>
        <dbReference type="ARBA" id="ARBA00023134"/>
    </source>
</evidence>
<keyword evidence="4" id="KW-0807">Transducer</keyword>
<dbReference type="Pfam" id="PF00503">
    <property type="entry name" value="G-alpha"/>
    <property type="match status" value="1"/>
</dbReference>
<dbReference type="GO" id="GO:0003924">
    <property type="term" value="F:GTPase activity"/>
    <property type="evidence" value="ECO:0007669"/>
    <property type="project" value="InterPro"/>
</dbReference>
<keyword evidence="8" id="KW-1185">Reference proteome</keyword>
<evidence type="ECO:0000256" key="6">
    <source>
        <dbReference type="PIRSR" id="PIRSR601019-2"/>
    </source>
</evidence>
<dbReference type="GO" id="GO:0031683">
    <property type="term" value="F:G-protein beta/gamma-subunit complex binding"/>
    <property type="evidence" value="ECO:0007669"/>
    <property type="project" value="InterPro"/>
</dbReference>
<evidence type="ECO:0000313" key="8">
    <source>
        <dbReference type="Proteomes" id="UP000193642"/>
    </source>
</evidence>
<keyword evidence="3 5" id="KW-0342">GTP-binding</keyword>
<dbReference type="OrthoDB" id="5817230at2759"/>
<name>A0A1Y2C398_9FUNG</name>
<dbReference type="SUPFAM" id="SSF52540">
    <property type="entry name" value="P-loop containing nucleoside triphosphate hydrolases"/>
    <property type="match status" value="1"/>
</dbReference>
<dbReference type="SMART" id="SM00275">
    <property type="entry name" value="G_alpha"/>
    <property type="match status" value="1"/>
</dbReference>
<proteinExistence type="predicted"/>
<dbReference type="InterPro" id="IPR027417">
    <property type="entry name" value="P-loop_NTPase"/>
</dbReference>
<evidence type="ECO:0000256" key="4">
    <source>
        <dbReference type="ARBA" id="ARBA00023224"/>
    </source>
</evidence>
<keyword evidence="1 6" id="KW-0479">Metal-binding</keyword>
<dbReference type="AlphaFoldDB" id="A0A1Y2C398"/>
<dbReference type="PROSITE" id="PS51882">
    <property type="entry name" value="G_ALPHA"/>
    <property type="match status" value="1"/>
</dbReference>
<dbReference type="GO" id="GO:0005834">
    <property type="term" value="C:heterotrimeric G-protein complex"/>
    <property type="evidence" value="ECO:0007669"/>
    <property type="project" value="TreeGrafter"/>
</dbReference>
<protein>
    <submittedName>
        <fullName evidence="7">G-alpha-domain-containing protein</fullName>
    </submittedName>
</protein>
<dbReference type="InterPro" id="IPR001019">
    <property type="entry name" value="Gprotein_alpha_su"/>
</dbReference>
<feature type="binding site" evidence="5">
    <location>
        <begin position="258"/>
        <end position="262"/>
    </location>
    <ligand>
        <name>GTP</name>
        <dbReference type="ChEBI" id="CHEBI:37565"/>
    </ligand>
</feature>
<sequence length="284" mass="32439">MGLCTSSIQEVALHSVNCSIDRAIELERAERENEIKLLLLGAGETGKSTILKQFRLIYGTGFTDQERISFRTAIIVNICQSIKTLLLAMDTLEIPFGFDPALYPHDTQIEDEEETLVRKQRRQQLCLMYCHLLRFRSIVFSSHSSIEVVRPSHYCAYKNAIEAIAAIDIGVGFLDEVDESVIGAIKTIWKDPGIQYCFKRANEFQLNDTCQYYLNDCDRFFASDYTPSDDDILNVRIMTLKVSETKVKVKDKVYKIFDVGGQRIERKKWAALFDDVIAIILSSH</sequence>
<dbReference type="PANTHER" id="PTHR10218:SF302">
    <property type="entry name" value="GUANINE NUCLEOTIDE-BINDING PROTEIN ALPHA-5 SUBUNIT"/>
    <property type="match status" value="1"/>
</dbReference>
<evidence type="ECO:0000256" key="2">
    <source>
        <dbReference type="ARBA" id="ARBA00022741"/>
    </source>
</evidence>
<dbReference type="PRINTS" id="PR00318">
    <property type="entry name" value="GPROTEINA"/>
</dbReference>
<dbReference type="STRING" id="329046.A0A1Y2C398"/>
<dbReference type="EMBL" id="MCGO01000031">
    <property type="protein sequence ID" value="ORY41512.1"/>
    <property type="molecule type" value="Genomic_DNA"/>
</dbReference>
<evidence type="ECO:0000256" key="5">
    <source>
        <dbReference type="PIRSR" id="PIRSR601019-1"/>
    </source>
</evidence>
<evidence type="ECO:0000256" key="1">
    <source>
        <dbReference type="ARBA" id="ARBA00022723"/>
    </source>
</evidence>
<dbReference type="GO" id="GO:0007188">
    <property type="term" value="P:adenylate cyclase-modulating G protein-coupled receptor signaling pathway"/>
    <property type="evidence" value="ECO:0007669"/>
    <property type="project" value="TreeGrafter"/>
</dbReference>
<organism evidence="7 8">
    <name type="scientific">Rhizoclosmatium globosum</name>
    <dbReference type="NCBI Taxonomy" id="329046"/>
    <lineage>
        <taxon>Eukaryota</taxon>
        <taxon>Fungi</taxon>
        <taxon>Fungi incertae sedis</taxon>
        <taxon>Chytridiomycota</taxon>
        <taxon>Chytridiomycota incertae sedis</taxon>
        <taxon>Chytridiomycetes</taxon>
        <taxon>Chytridiales</taxon>
        <taxon>Chytriomycetaceae</taxon>
        <taxon>Rhizoclosmatium</taxon>
    </lineage>
</organism>
<gene>
    <name evidence="7" type="ORF">BCR33DRAFT_852046</name>
</gene>
<keyword evidence="6" id="KW-0460">Magnesium</keyword>
<dbReference type="GO" id="GO:0005737">
    <property type="term" value="C:cytoplasm"/>
    <property type="evidence" value="ECO:0007669"/>
    <property type="project" value="TreeGrafter"/>
</dbReference>
<comment type="caution">
    <text evidence="7">The sequence shown here is derived from an EMBL/GenBank/DDBJ whole genome shotgun (WGS) entry which is preliminary data.</text>
</comment>
<feature type="binding site" evidence="5">
    <location>
        <begin position="233"/>
        <end position="239"/>
    </location>
    <ligand>
        <name>GTP</name>
        <dbReference type="ChEBI" id="CHEBI:37565"/>
    </ligand>
</feature>
<dbReference type="Gene3D" id="1.10.400.10">
    <property type="entry name" value="GI Alpha 1, domain 2-like"/>
    <property type="match status" value="2"/>
</dbReference>
<feature type="binding site" evidence="5">
    <location>
        <begin position="44"/>
        <end position="49"/>
    </location>
    <ligand>
        <name>GTP</name>
        <dbReference type="ChEBI" id="CHEBI:37565"/>
    </ligand>
</feature>